<feature type="transmembrane region" description="Helical" evidence="7">
    <location>
        <begin position="125"/>
        <end position="147"/>
    </location>
</feature>
<dbReference type="AlphaFoldDB" id="A0A8E7EI37"/>
<evidence type="ECO:0000256" key="3">
    <source>
        <dbReference type="ARBA" id="ARBA00022475"/>
    </source>
</evidence>
<dbReference type="Proteomes" id="UP000680656">
    <property type="component" value="Chromosome"/>
</dbReference>
<dbReference type="GO" id="GO:0005886">
    <property type="term" value="C:plasma membrane"/>
    <property type="evidence" value="ECO:0007669"/>
    <property type="project" value="UniProtKB-SubCell"/>
</dbReference>
<name>A0A8E7EI37_9EURY</name>
<dbReference type="GO" id="GO:0008381">
    <property type="term" value="F:mechanosensitive monoatomic ion channel activity"/>
    <property type="evidence" value="ECO:0007669"/>
    <property type="project" value="InterPro"/>
</dbReference>
<sequence length="344" mass="38335">MEPSNISALIILISGIIGIIFIMAVGNLLRSRAKRTESVIDDIILSSIGKPLILFLVIITIYSSLAISTLIPAEYAWILDNRYLMVCITILATWIFWSFVKNVAHQYEEHILQSASNEAGIRFYHFFRSTFSYIVWIIAGLIILKILNVDITPLLAAGGIVGIAVGFAGKDILGNFFSGALLAADQPFLIGDRIQVQEFIGDVITIGPRSTRIKTLDSQIVTIPNSILTNDVVINYAEPNQEIKVRINLGVAYGSDIVKVKALLLKIAGEIIDTGLCLHEPEPSVYFLDFAESSLNLQMIIWTDKYTMTYEIRDFINCRILKVFKNEGIEIPFPQVDVHLKKEG</sequence>
<dbReference type="Gene3D" id="3.30.70.100">
    <property type="match status" value="1"/>
</dbReference>
<feature type="domain" description="Mechanosensitive ion channel MscS C-terminal" evidence="9">
    <location>
        <begin position="245"/>
        <end position="331"/>
    </location>
</feature>
<dbReference type="Pfam" id="PF21088">
    <property type="entry name" value="MS_channel_1st"/>
    <property type="match status" value="1"/>
</dbReference>
<dbReference type="Gene3D" id="2.30.30.60">
    <property type="match status" value="1"/>
</dbReference>
<keyword evidence="6 7" id="KW-0472">Membrane</keyword>
<keyword evidence="12" id="KW-1185">Reference proteome</keyword>
<evidence type="ECO:0000259" key="8">
    <source>
        <dbReference type="Pfam" id="PF00924"/>
    </source>
</evidence>
<dbReference type="PANTHER" id="PTHR30221">
    <property type="entry name" value="SMALL-CONDUCTANCE MECHANOSENSITIVE CHANNEL"/>
    <property type="match status" value="1"/>
</dbReference>
<dbReference type="InterPro" id="IPR011014">
    <property type="entry name" value="MscS_channel_TM-2"/>
</dbReference>
<dbReference type="SUPFAM" id="SSF50182">
    <property type="entry name" value="Sm-like ribonucleoproteins"/>
    <property type="match status" value="1"/>
</dbReference>
<evidence type="ECO:0000256" key="2">
    <source>
        <dbReference type="ARBA" id="ARBA00008017"/>
    </source>
</evidence>
<dbReference type="InterPro" id="IPR023408">
    <property type="entry name" value="MscS_beta-dom_sf"/>
</dbReference>
<accession>A0A8E7EI37</accession>
<evidence type="ECO:0000313" key="11">
    <source>
        <dbReference type="EMBL" id="QVV90058.1"/>
    </source>
</evidence>
<evidence type="ECO:0000259" key="10">
    <source>
        <dbReference type="Pfam" id="PF21088"/>
    </source>
</evidence>
<comment type="similarity">
    <text evidence="2">Belongs to the MscS (TC 1.A.23) family.</text>
</comment>
<evidence type="ECO:0000259" key="9">
    <source>
        <dbReference type="Pfam" id="PF21082"/>
    </source>
</evidence>
<feature type="transmembrane region" description="Helical" evidence="7">
    <location>
        <begin position="51"/>
        <end position="71"/>
    </location>
</feature>
<dbReference type="InterPro" id="IPR049278">
    <property type="entry name" value="MS_channel_C"/>
</dbReference>
<dbReference type="Pfam" id="PF21082">
    <property type="entry name" value="MS_channel_3rd"/>
    <property type="match status" value="1"/>
</dbReference>
<evidence type="ECO:0000256" key="4">
    <source>
        <dbReference type="ARBA" id="ARBA00022692"/>
    </source>
</evidence>
<organism evidence="11 12">
    <name type="scientific">Methanospirillum purgamenti</name>
    <dbReference type="NCBI Taxonomy" id="2834276"/>
    <lineage>
        <taxon>Archaea</taxon>
        <taxon>Methanobacteriati</taxon>
        <taxon>Methanobacteriota</taxon>
        <taxon>Stenosarchaea group</taxon>
        <taxon>Methanomicrobia</taxon>
        <taxon>Methanomicrobiales</taxon>
        <taxon>Methanospirillaceae</taxon>
        <taxon>Methanospirillum</taxon>
    </lineage>
</organism>
<keyword evidence="4 7" id="KW-0812">Transmembrane</keyword>
<evidence type="ECO:0000313" key="12">
    <source>
        <dbReference type="Proteomes" id="UP000680656"/>
    </source>
</evidence>
<feature type="transmembrane region" description="Helical" evidence="7">
    <location>
        <begin position="83"/>
        <end position="104"/>
    </location>
</feature>
<keyword evidence="5 7" id="KW-1133">Transmembrane helix</keyword>
<proteinExistence type="inferred from homology"/>
<dbReference type="InterPro" id="IPR006685">
    <property type="entry name" value="MscS_channel_2nd"/>
</dbReference>
<dbReference type="PANTHER" id="PTHR30221:SF1">
    <property type="entry name" value="SMALL-CONDUCTANCE MECHANOSENSITIVE CHANNEL"/>
    <property type="match status" value="1"/>
</dbReference>
<evidence type="ECO:0000256" key="6">
    <source>
        <dbReference type="ARBA" id="ARBA00023136"/>
    </source>
</evidence>
<dbReference type="InterPro" id="IPR045275">
    <property type="entry name" value="MscS_archaea/bacteria_type"/>
</dbReference>
<evidence type="ECO:0000256" key="7">
    <source>
        <dbReference type="SAM" id="Phobius"/>
    </source>
</evidence>
<feature type="domain" description="Mechanosensitive ion channel transmembrane helices 2/3" evidence="10">
    <location>
        <begin position="131"/>
        <end position="170"/>
    </location>
</feature>
<dbReference type="InterPro" id="IPR010920">
    <property type="entry name" value="LSM_dom_sf"/>
</dbReference>
<evidence type="ECO:0000256" key="5">
    <source>
        <dbReference type="ARBA" id="ARBA00022989"/>
    </source>
</evidence>
<feature type="transmembrane region" description="Helical" evidence="7">
    <location>
        <begin position="6"/>
        <end position="30"/>
    </location>
</feature>
<dbReference type="InterPro" id="IPR011066">
    <property type="entry name" value="MscS_channel_C_sf"/>
</dbReference>
<feature type="domain" description="Mechanosensitive ion channel MscS" evidence="8">
    <location>
        <begin position="171"/>
        <end position="237"/>
    </location>
</feature>
<feature type="transmembrane region" description="Helical" evidence="7">
    <location>
        <begin position="153"/>
        <end position="173"/>
    </location>
</feature>
<dbReference type="RefSeq" id="WP_214420835.1">
    <property type="nucleotide sequence ID" value="NZ_JAXCMI010000005.1"/>
</dbReference>
<dbReference type="Gene3D" id="1.10.287.1260">
    <property type="match status" value="1"/>
</dbReference>
<protein>
    <submittedName>
        <fullName evidence="11">Mechanosensitive ion channel</fullName>
    </submittedName>
</protein>
<reference evidence="11 12" key="1">
    <citation type="submission" date="2021-05" db="EMBL/GenBank/DDBJ databases">
        <title>A novel Methanospirillum isolate from a pyrite-forming mixed culture.</title>
        <authorList>
            <person name="Bunk B."/>
            <person name="Sproer C."/>
            <person name="Spring S."/>
            <person name="Pester M."/>
        </authorList>
    </citation>
    <scope>NUCLEOTIDE SEQUENCE [LARGE SCALE GENOMIC DNA]</scope>
    <source>
        <strain evidence="11 12">J.3.6.1-F.2.7.3</strain>
    </source>
</reference>
<dbReference type="SUPFAM" id="SSF82689">
    <property type="entry name" value="Mechanosensitive channel protein MscS (YggB), C-terminal domain"/>
    <property type="match status" value="1"/>
</dbReference>
<comment type="subcellular location">
    <subcellularLocation>
        <location evidence="1">Cell membrane</location>
        <topology evidence="1">Multi-pass membrane protein</topology>
    </subcellularLocation>
</comment>
<dbReference type="KEGG" id="mrtj:KHC33_06075"/>
<dbReference type="InterPro" id="IPR049142">
    <property type="entry name" value="MS_channel_1st"/>
</dbReference>
<dbReference type="SUPFAM" id="SSF82861">
    <property type="entry name" value="Mechanosensitive channel protein MscS (YggB), transmembrane region"/>
    <property type="match status" value="1"/>
</dbReference>
<evidence type="ECO:0000256" key="1">
    <source>
        <dbReference type="ARBA" id="ARBA00004651"/>
    </source>
</evidence>
<gene>
    <name evidence="11" type="ORF">KHC33_06075</name>
</gene>
<dbReference type="Pfam" id="PF00924">
    <property type="entry name" value="MS_channel_2nd"/>
    <property type="match status" value="1"/>
</dbReference>
<dbReference type="EMBL" id="CP075546">
    <property type="protein sequence ID" value="QVV90058.1"/>
    <property type="molecule type" value="Genomic_DNA"/>
</dbReference>
<keyword evidence="3" id="KW-1003">Cell membrane</keyword>